<dbReference type="InterPro" id="IPR018647">
    <property type="entry name" value="SLFN_3-like_DNA/RNA_helicase"/>
</dbReference>
<dbReference type="AlphaFoldDB" id="A0A7V2F2R3"/>
<comment type="caution">
    <text evidence="2">The sequence shown here is derived from an EMBL/GenBank/DDBJ whole genome shotgun (WGS) entry which is preliminary data.</text>
</comment>
<evidence type="ECO:0000313" key="2">
    <source>
        <dbReference type="EMBL" id="HER43067.1"/>
    </source>
</evidence>
<dbReference type="Proteomes" id="UP000886069">
    <property type="component" value="Unassembled WGS sequence"/>
</dbReference>
<dbReference type="InterPro" id="IPR027417">
    <property type="entry name" value="P-loop_NTPase"/>
</dbReference>
<organism evidence="2">
    <name type="scientific">Eiseniibacteriota bacterium</name>
    <dbReference type="NCBI Taxonomy" id="2212470"/>
    <lineage>
        <taxon>Bacteria</taxon>
        <taxon>Candidatus Eiseniibacteriota</taxon>
    </lineage>
</organism>
<dbReference type="Pfam" id="PF09848">
    <property type="entry name" value="SLFN-g3_helicase"/>
    <property type="match status" value="1"/>
</dbReference>
<feature type="domain" description="AAA+ ATPase" evidence="1">
    <location>
        <begin position="264"/>
        <end position="405"/>
    </location>
</feature>
<protein>
    <submittedName>
        <fullName evidence="2">DUF2075 domain-containing protein</fullName>
    </submittedName>
</protein>
<feature type="non-terminal residue" evidence="2">
    <location>
        <position position="777"/>
    </location>
</feature>
<name>A0A7V2F2R3_UNCEI</name>
<dbReference type="InterPro" id="IPR003593">
    <property type="entry name" value="AAA+_ATPase"/>
</dbReference>
<gene>
    <name evidence="2" type="ORF">ENO08_01235</name>
</gene>
<dbReference type="SUPFAM" id="SSF52540">
    <property type="entry name" value="P-loop containing nucleoside triphosphate hydrolases"/>
    <property type="match status" value="1"/>
</dbReference>
<evidence type="ECO:0000259" key="1">
    <source>
        <dbReference type="SMART" id="SM00382"/>
    </source>
</evidence>
<dbReference type="Gene3D" id="3.40.50.300">
    <property type="entry name" value="P-loop containing nucleotide triphosphate hydrolases"/>
    <property type="match status" value="1"/>
</dbReference>
<proteinExistence type="predicted"/>
<dbReference type="SMART" id="SM00382">
    <property type="entry name" value="AAA"/>
    <property type="match status" value="1"/>
</dbReference>
<dbReference type="EMBL" id="DSEC01000087">
    <property type="protein sequence ID" value="HER43067.1"/>
    <property type="molecule type" value="Genomic_DNA"/>
</dbReference>
<accession>A0A7V2F2R3</accession>
<reference evidence="2" key="1">
    <citation type="journal article" date="2020" name="mSystems">
        <title>Genome- and Community-Level Interaction Insights into Carbon Utilization and Element Cycling Functions of Hydrothermarchaeota in Hydrothermal Sediment.</title>
        <authorList>
            <person name="Zhou Z."/>
            <person name="Liu Y."/>
            <person name="Xu W."/>
            <person name="Pan J."/>
            <person name="Luo Z.H."/>
            <person name="Li M."/>
        </authorList>
    </citation>
    <scope>NUCLEOTIDE SEQUENCE [LARGE SCALE GENOMIC DNA]</scope>
    <source>
        <strain evidence="2">SpSt-1233</strain>
    </source>
</reference>
<sequence>MRLYIGSTQQFIKDTVHNQIADRLKAAFFNYYRYAPSPGEMRSWRQSLASISQVFQHNNLLDHGIILEYQIPFTSKRLDCLIAGRDSHGKDNAVIIELKQWEKCSPADGENEVITYVGGANREVLHPSAQVGQYATYLQDVHTAFYEPPKPVTLSACAYLHNYRFVSDEVLLTEKFAQNLERYPLFSMDDVDPLSGFLKTRLEGGAGLEVLGRIEDGRYRPSKKLMDHVGNVIKGKPEYILLDEQLVAYDRVMASARTGIGDRRKTVIIIKGGPGTGKSVIAINLMADLLLAGYNAHYATGSKAFTETLRKIIGNRGAVQFKYFNSYMDANPDAVDVLICDEAHRIRETSHNRFTAKAKRTDAPQIQELISASRVSVFFIDQDQIVRPAEIGSVRHIREFAAKNDCLLFEHELETQFRCSGSDAFVSWINNTLGIARTAHVLWTGEENFEFKIFDSPESLEATIRLKAREGFSARMTAGFCWEWSKHNPKAALNDDVVIGEYKRPWNARHEATKLPKGVPKAQFWAHDPNGIDQIGCVYTAQGFEFDYVGVIFGNDIMYSFLDGSWVGHPENSKDPVVRGAKGKFIDLAKNTYRVLLSRGLKGCYVYFLDPDTEKFFRSRMDITGEAHHKVREEEIEPYVNALPLFDLRDLEGMSLAEWRARLEECWKGEYRHVLGGPFLRNRFLVRAEDASMEPLIPKDAFCQFRIPSVESPDNQVVLAGISTYSKKTSGVTIKRYQRLSIIQAGQVAETTKILLTSENKTFPALELRAGVDNIEI</sequence>
<dbReference type="Gene3D" id="2.10.109.10">
    <property type="entry name" value="Umud Fragment, subunit A"/>
    <property type="match status" value="1"/>
</dbReference>